<dbReference type="KEGG" id="avu:BK816_00415"/>
<accession>A0A1D9MI15</accession>
<protein>
    <submittedName>
        <fullName evidence="1">Uncharacterized protein</fullName>
    </submittedName>
</protein>
<dbReference type="RefSeq" id="WP_071163408.1">
    <property type="nucleotide sequence ID" value="NZ_CP017812.1"/>
</dbReference>
<reference evidence="1 2" key="1">
    <citation type="submission" date="2016-10" db="EMBL/GenBank/DDBJ databases">
        <title>Actinomyces aegypiusis sp. nov., isolated from the Aegypius monachus in Qinghai Tibet Plateau China.</title>
        <authorList>
            <person name="Wang Y."/>
        </authorList>
    </citation>
    <scope>NUCLEOTIDE SEQUENCE [LARGE SCALE GENOMIC DNA]</scope>
    <source>
        <strain evidence="1 2">VUL4_3</strain>
    </source>
</reference>
<name>A0A1D9MI15_9ACTO</name>
<dbReference type="AlphaFoldDB" id="A0A1D9MI15"/>
<evidence type="ECO:0000313" key="2">
    <source>
        <dbReference type="Proteomes" id="UP000176288"/>
    </source>
</evidence>
<evidence type="ECO:0000313" key="1">
    <source>
        <dbReference type="EMBL" id="AOZ71942.1"/>
    </source>
</evidence>
<dbReference type="STRING" id="1912795.BK816_00415"/>
<organism evidence="1 2">
    <name type="scientific">Boudabousia tangfeifanii</name>
    <dbReference type="NCBI Taxonomy" id="1912795"/>
    <lineage>
        <taxon>Bacteria</taxon>
        <taxon>Bacillati</taxon>
        <taxon>Actinomycetota</taxon>
        <taxon>Actinomycetes</taxon>
        <taxon>Actinomycetales</taxon>
        <taxon>Actinomycetaceae</taxon>
        <taxon>Boudabousia</taxon>
    </lineage>
</organism>
<keyword evidence="2" id="KW-1185">Reference proteome</keyword>
<gene>
    <name evidence="1" type="ORF">BK816_00415</name>
</gene>
<sequence>MEIYCKGAVILSPSKSLSLSSRELIKFAQQYLSSHPNPELGSPQMAVTNWIESQLLPFYQAGEKTLDEAVAQKIIAVFIELAVGNSRNIDLSQEPTIAENITNFDILYFLFFVHQVPLEALNAAFYSGRTFAQELAALPEVRRYLASGHLTAQGLHDAGVALSVLLMRATNNQNYLADLPTPIAQLLDLMQTRLEQHVQDSLWLALSGSFELETLDQMVPVVQLWPASRVDLSLVLTFICRQAMFFACRYQFDTSREFLSFAQNLNRLAKSSEKLLQENPAYQVCEAISEFASRDEVAPNFPEWGEKFIPTPLKPIKTQNFSALADAIKQLAVGSKGVFKSPAAKVVLWLGEMAECFEKPGNRSSAFGIDLRLAQLHLLMRMNRYNHAARITLFIQRLCANQPDATWYLERALPAILTMNSWAHNVGGENFIDTGVMFQFKQNLNKQQFRELNEALASSASEPPLNINLELSDRQLVGEWS</sequence>
<proteinExistence type="predicted"/>
<dbReference type="EMBL" id="CP017812">
    <property type="protein sequence ID" value="AOZ71942.1"/>
    <property type="molecule type" value="Genomic_DNA"/>
</dbReference>
<dbReference type="Proteomes" id="UP000176288">
    <property type="component" value="Chromosome"/>
</dbReference>